<feature type="transmembrane region" description="Helical" evidence="6">
    <location>
        <begin position="186"/>
        <end position="208"/>
    </location>
</feature>
<evidence type="ECO:0000256" key="5">
    <source>
        <dbReference type="SAM" id="MobiDB-lite"/>
    </source>
</evidence>
<gene>
    <name evidence="7" type="ORF">BU23DRAFT_587593</name>
</gene>
<evidence type="ECO:0000256" key="6">
    <source>
        <dbReference type="SAM" id="Phobius"/>
    </source>
</evidence>
<keyword evidence="8" id="KW-1185">Reference proteome</keyword>
<proteinExistence type="predicted"/>
<feature type="region of interest" description="Disordered" evidence="5">
    <location>
        <begin position="297"/>
        <end position="357"/>
    </location>
</feature>
<evidence type="ECO:0000256" key="2">
    <source>
        <dbReference type="ARBA" id="ARBA00022692"/>
    </source>
</evidence>
<keyword evidence="2 6" id="KW-0812">Transmembrane</keyword>
<evidence type="ECO:0000313" key="7">
    <source>
        <dbReference type="EMBL" id="KAF1977640.1"/>
    </source>
</evidence>
<organism evidence="7 8">
    <name type="scientific">Bimuria novae-zelandiae CBS 107.79</name>
    <dbReference type="NCBI Taxonomy" id="1447943"/>
    <lineage>
        <taxon>Eukaryota</taxon>
        <taxon>Fungi</taxon>
        <taxon>Dikarya</taxon>
        <taxon>Ascomycota</taxon>
        <taxon>Pezizomycotina</taxon>
        <taxon>Dothideomycetes</taxon>
        <taxon>Pleosporomycetidae</taxon>
        <taxon>Pleosporales</taxon>
        <taxon>Massarineae</taxon>
        <taxon>Didymosphaeriaceae</taxon>
        <taxon>Bimuria</taxon>
    </lineage>
</organism>
<keyword evidence="4 6" id="KW-0472">Membrane</keyword>
<evidence type="ECO:0000256" key="1">
    <source>
        <dbReference type="ARBA" id="ARBA00004141"/>
    </source>
</evidence>
<comment type="subcellular location">
    <subcellularLocation>
        <location evidence="1">Membrane</location>
        <topology evidence="1">Multi-pass membrane protein</topology>
    </subcellularLocation>
</comment>
<feature type="transmembrane region" description="Helical" evidence="6">
    <location>
        <begin position="270"/>
        <end position="293"/>
    </location>
</feature>
<feature type="compositionally biased region" description="Basic residues" evidence="5">
    <location>
        <begin position="303"/>
        <end position="316"/>
    </location>
</feature>
<dbReference type="InterPro" id="IPR007568">
    <property type="entry name" value="RTA1"/>
</dbReference>
<name>A0A6A5VM48_9PLEO</name>
<dbReference type="Pfam" id="PF04479">
    <property type="entry name" value="RTA1"/>
    <property type="match status" value="1"/>
</dbReference>
<dbReference type="PANTHER" id="PTHR31465:SF15">
    <property type="entry name" value="LIPID TRANSPORTER ATNI-RELATED"/>
    <property type="match status" value="1"/>
</dbReference>
<evidence type="ECO:0000256" key="4">
    <source>
        <dbReference type="ARBA" id="ARBA00023136"/>
    </source>
</evidence>
<feature type="transmembrane region" description="Helical" evidence="6">
    <location>
        <begin position="229"/>
        <end position="250"/>
    </location>
</feature>
<dbReference type="PANTHER" id="PTHR31465">
    <property type="entry name" value="PROTEIN RTA1-RELATED"/>
    <property type="match status" value="1"/>
</dbReference>
<dbReference type="AlphaFoldDB" id="A0A6A5VM48"/>
<accession>A0A6A5VM48</accession>
<dbReference type="EMBL" id="ML976663">
    <property type="protein sequence ID" value="KAF1977640.1"/>
    <property type="molecule type" value="Genomic_DNA"/>
</dbReference>
<feature type="compositionally biased region" description="Basic and acidic residues" evidence="5">
    <location>
        <begin position="317"/>
        <end position="329"/>
    </location>
</feature>
<dbReference type="GO" id="GO:0016020">
    <property type="term" value="C:membrane"/>
    <property type="evidence" value="ECO:0007669"/>
    <property type="project" value="UniProtKB-SubCell"/>
</dbReference>
<feature type="compositionally biased region" description="Basic residues" evidence="5">
    <location>
        <begin position="330"/>
        <end position="342"/>
    </location>
</feature>
<evidence type="ECO:0000256" key="3">
    <source>
        <dbReference type="ARBA" id="ARBA00022989"/>
    </source>
</evidence>
<keyword evidence="3 6" id="KW-1133">Transmembrane helix</keyword>
<sequence length="357" mass="40052">MATPTSTPITSTTTSTPAPSCTTAVPGHYGYVPPDACNAQWAYSPSFEAAITFATLFGILTIAHLVLAILFRKAFCWVIIMGVSWEVTSFVLRALGAHDQQSQVYAFASTILFLLAPLWVNAYVYMTAGRLIWTYHPDKKVWGFKAISLGKYFVWLDIFSFIVQAAGGTMLSPGGSAETMKIGKDIYMSGVGVQQLFILLFFTLIVRFQIEVQRFEARGTESLGKRWQWVTYALYAALVLITMRIIFRLVEFAAGTEVSNPLPYHEKYALALDAFPMTLAILILAVVHPALALKGPESEFPSRKQRKAEKKKVKAAKKAEKMEKKMERKMAKKPQQKRKRSCHTYESRALYTTIHHP</sequence>
<dbReference type="OrthoDB" id="5384040at2759"/>
<feature type="transmembrane region" description="Helical" evidence="6">
    <location>
        <begin position="104"/>
        <end position="125"/>
    </location>
</feature>
<feature type="transmembrane region" description="Helical" evidence="6">
    <location>
        <begin position="74"/>
        <end position="92"/>
    </location>
</feature>
<evidence type="ECO:0008006" key="9">
    <source>
        <dbReference type="Google" id="ProtNLM"/>
    </source>
</evidence>
<reference evidence="7" key="1">
    <citation type="journal article" date="2020" name="Stud. Mycol.">
        <title>101 Dothideomycetes genomes: a test case for predicting lifestyles and emergence of pathogens.</title>
        <authorList>
            <person name="Haridas S."/>
            <person name="Albert R."/>
            <person name="Binder M."/>
            <person name="Bloem J."/>
            <person name="Labutti K."/>
            <person name="Salamov A."/>
            <person name="Andreopoulos B."/>
            <person name="Baker S."/>
            <person name="Barry K."/>
            <person name="Bills G."/>
            <person name="Bluhm B."/>
            <person name="Cannon C."/>
            <person name="Castanera R."/>
            <person name="Culley D."/>
            <person name="Daum C."/>
            <person name="Ezra D."/>
            <person name="Gonzalez J."/>
            <person name="Henrissat B."/>
            <person name="Kuo A."/>
            <person name="Liang C."/>
            <person name="Lipzen A."/>
            <person name="Lutzoni F."/>
            <person name="Magnuson J."/>
            <person name="Mondo S."/>
            <person name="Nolan M."/>
            <person name="Ohm R."/>
            <person name="Pangilinan J."/>
            <person name="Park H.-J."/>
            <person name="Ramirez L."/>
            <person name="Alfaro M."/>
            <person name="Sun H."/>
            <person name="Tritt A."/>
            <person name="Yoshinaga Y."/>
            <person name="Zwiers L.-H."/>
            <person name="Turgeon B."/>
            <person name="Goodwin S."/>
            <person name="Spatafora J."/>
            <person name="Crous P."/>
            <person name="Grigoriev I."/>
        </authorList>
    </citation>
    <scope>NUCLEOTIDE SEQUENCE</scope>
    <source>
        <strain evidence="7">CBS 107.79</strain>
    </source>
</reference>
<feature type="transmembrane region" description="Helical" evidence="6">
    <location>
        <begin position="146"/>
        <end position="166"/>
    </location>
</feature>
<dbReference type="Proteomes" id="UP000800036">
    <property type="component" value="Unassembled WGS sequence"/>
</dbReference>
<protein>
    <recommendedName>
        <fullName evidence="9">RTA1-domain-containing protein</fullName>
    </recommendedName>
</protein>
<evidence type="ECO:0000313" key="8">
    <source>
        <dbReference type="Proteomes" id="UP000800036"/>
    </source>
</evidence>
<feature type="transmembrane region" description="Helical" evidence="6">
    <location>
        <begin position="49"/>
        <end position="67"/>
    </location>
</feature>